<gene>
    <name evidence="9" type="primary">abo_4</name>
    <name evidence="9" type="ORF">IMCC3135_18055</name>
</gene>
<keyword evidence="4" id="KW-1133">Transmembrane helix</keyword>
<dbReference type="GO" id="GO:0008483">
    <property type="term" value="F:transaminase activity"/>
    <property type="evidence" value="ECO:0007669"/>
    <property type="project" value="UniProtKB-KW"/>
</dbReference>
<comment type="similarity">
    <text evidence="1">Belongs to the GcvT family.</text>
</comment>
<dbReference type="EMBL" id="CP018632">
    <property type="protein sequence ID" value="ASJ73690.1"/>
    <property type="molecule type" value="Genomic_DNA"/>
</dbReference>
<dbReference type="InterPro" id="IPR006076">
    <property type="entry name" value="FAD-dep_OxRdtase"/>
</dbReference>
<dbReference type="SUPFAM" id="SSF103025">
    <property type="entry name" value="Folate-binding domain"/>
    <property type="match status" value="1"/>
</dbReference>
<dbReference type="InterPro" id="IPR029043">
    <property type="entry name" value="GcvT/YgfZ_C"/>
</dbReference>
<evidence type="ECO:0000259" key="6">
    <source>
        <dbReference type="Pfam" id="PF01571"/>
    </source>
</evidence>
<dbReference type="Gene3D" id="3.50.50.60">
    <property type="entry name" value="FAD/NAD(P)-binding domain"/>
    <property type="match status" value="1"/>
</dbReference>
<dbReference type="InterPro" id="IPR032503">
    <property type="entry name" value="FAO_M"/>
</dbReference>
<dbReference type="Gene3D" id="3.30.9.10">
    <property type="entry name" value="D-Amino Acid Oxidase, subunit A, domain 2"/>
    <property type="match status" value="1"/>
</dbReference>
<keyword evidence="4" id="KW-0472">Membrane</keyword>
<dbReference type="Proteomes" id="UP000250079">
    <property type="component" value="Chromosome"/>
</dbReference>
<reference evidence="9 10" key="1">
    <citation type="submission" date="2016-12" db="EMBL/GenBank/DDBJ databases">
        <authorList>
            <person name="Song W.-J."/>
            <person name="Kurnit D.M."/>
        </authorList>
    </citation>
    <scope>NUCLEOTIDE SEQUENCE [LARGE SCALE GENOMIC DNA]</scope>
    <source>
        <strain evidence="9 10">IMCC3135</strain>
    </source>
</reference>
<dbReference type="SUPFAM" id="SSF51905">
    <property type="entry name" value="FAD/NAD(P)-binding domain"/>
    <property type="match status" value="1"/>
</dbReference>
<dbReference type="Pfam" id="PF01266">
    <property type="entry name" value="DAO"/>
    <property type="match status" value="1"/>
</dbReference>
<dbReference type="SUPFAM" id="SSF54373">
    <property type="entry name" value="FAD-linked reductases, C-terminal domain"/>
    <property type="match status" value="1"/>
</dbReference>
<dbReference type="PANTHER" id="PTHR43757:SF2">
    <property type="entry name" value="AMINOMETHYLTRANSFERASE, MITOCHONDRIAL"/>
    <property type="match status" value="1"/>
</dbReference>
<name>A0A2Z2NXZ3_9GAMM</name>
<dbReference type="InterPro" id="IPR027266">
    <property type="entry name" value="TrmE/GcvT-like"/>
</dbReference>
<dbReference type="Gene3D" id="3.30.1360.120">
    <property type="entry name" value="Probable tRNA modification gtpase trme, domain 1"/>
    <property type="match status" value="1"/>
</dbReference>
<keyword evidence="4" id="KW-0812">Transmembrane</keyword>
<accession>A0A2Z2NXZ3</accession>
<dbReference type="Pfam" id="PF01571">
    <property type="entry name" value="GCV_T"/>
    <property type="match status" value="1"/>
</dbReference>
<feature type="domain" description="FAD dependent oxidoreductase central" evidence="8">
    <location>
        <begin position="371"/>
        <end position="425"/>
    </location>
</feature>
<dbReference type="KEGG" id="gai:IMCC3135_18055"/>
<evidence type="ECO:0000256" key="2">
    <source>
        <dbReference type="ARBA" id="ARBA00022576"/>
    </source>
</evidence>
<evidence type="ECO:0000256" key="3">
    <source>
        <dbReference type="ARBA" id="ARBA00023002"/>
    </source>
</evidence>
<feature type="domain" description="FAD dependent oxidoreductase" evidence="5">
    <location>
        <begin position="6"/>
        <end position="368"/>
    </location>
</feature>
<evidence type="ECO:0000256" key="4">
    <source>
        <dbReference type="SAM" id="Phobius"/>
    </source>
</evidence>
<proteinExistence type="inferred from homology"/>
<dbReference type="PANTHER" id="PTHR43757">
    <property type="entry name" value="AMINOMETHYLTRANSFERASE"/>
    <property type="match status" value="1"/>
</dbReference>
<dbReference type="InterPro" id="IPR013977">
    <property type="entry name" value="GcvT_C"/>
</dbReference>
<dbReference type="AlphaFoldDB" id="A0A2Z2NXZ3"/>
<dbReference type="SUPFAM" id="SSF101790">
    <property type="entry name" value="Aminomethyltransferase beta-barrel domain"/>
    <property type="match status" value="1"/>
</dbReference>
<evidence type="ECO:0000259" key="8">
    <source>
        <dbReference type="Pfam" id="PF16350"/>
    </source>
</evidence>
<dbReference type="InterPro" id="IPR028896">
    <property type="entry name" value="GcvT/YgfZ/DmdA"/>
</dbReference>
<dbReference type="Pfam" id="PF16350">
    <property type="entry name" value="FAO_M"/>
    <property type="match status" value="1"/>
</dbReference>
<feature type="domain" description="GCVT N-terminal" evidence="6">
    <location>
        <begin position="427"/>
        <end position="701"/>
    </location>
</feature>
<evidence type="ECO:0000256" key="1">
    <source>
        <dbReference type="ARBA" id="ARBA00008609"/>
    </source>
</evidence>
<keyword evidence="3 9" id="KW-0560">Oxidoreductase</keyword>
<dbReference type="InterPro" id="IPR036188">
    <property type="entry name" value="FAD/NAD-bd_sf"/>
</dbReference>
<dbReference type="Gene3D" id="3.30.70.1400">
    <property type="entry name" value="Aminomethyltransferase beta-barrel domains"/>
    <property type="match status" value="1"/>
</dbReference>
<dbReference type="OrthoDB" id="9805337at2"/>
<dbReference type="GO" id="GO:0102317">
    <property type="term" value="F:4-methylaminobutyrate oxidase (demethylating) activity"/>
    <property type="evidence" value="ECO:0007669"/>
    <property type="project" value="UniProtKB-EC"/>
</dbReference>
<dbReference type="Pfam" id="PF08669">
    <property type="entry name" value="GCV_T_C"/>
    <property type="match status" value="1"/>
</dbReference>
<dbReference type="PROSITE" id="PS51257">
    <property type="entry name" value="PROKAR_LIPOPROTEIN"/>
    <property type="match status" value="1"/>
</dbReference>
<keyword evidence="2" id="KW-0808">Transferase</keyword>
<organism evidence="9 10">
    <name type="scientific">Granulosicoccus antarcticus IMCC3135</name>
    <dbReference type="NCBI Taxonomy" id="1192854"/>
    <lineage>
        <taxon>Bacteria</taxon>
        <taxon>Pseudomonadati</taxon>
        <taxon>Pseudomonadota</taxon>
        <taxon>Gammaproteobacteria</taxon>
        <taxon>Chromatiales</taxon>
        <taxon>Granulosicoccaceae</taxon>
        <taxon>Granulosicoccus</taxon>
    </lineage>
</organism>
<keyword evidence="2" id="KW-0032">Aminotransferase</keyword>
<evidence type="ECO:0000313" key="10">
    <source>
        <dbReference type="Proteomes" id="UP000250079"/>
    </source>
</evidence>
<sequence length="809" mass="89414">MKSQARVVVIGGGVVGCSVLYHLTRFGWTDVMLLERSELTSGSTWHAAGGMHTINGDPNVAKLQKYTVELYKEIEEYSGQDIGLHMTGGIMLAATRERFDWLKSIAAKGRYLGLEAQILSPTEAHELMPLIDPDQFVGALYDKVEGHLDPYGTTHAYAKSAKKNGATIELHTMVEDLVQRADGTWDVITNKGNIHAEHVVNAAGLWAREVGRMTGLELPVLAMEHMYLITEQMPEVVEFNERTGREMLHAVDFDGELYLRQEGRGMLMGTYEKDCRPWSAHTTPWTFGHELLESDLDRITPELEVGFTHFPAFNNAGIKQVINGPFTFSPDGNPLVGPVPGKRNLWSACAVMAGFSQGGGVGLALANWMIDGDPGMDVFAMDIARFGNFASRSYTNKKVRENYSRRFSIRFPNEELPAGRPLKTSPLYEPMKAAGAQFTASHGLEVPLWFAPPGTEEQFSWRRSTDFAPVGDEVRAVRSAVGLIEISGFAKYSVTGADSAAYLDRVLACQLPAEGRMTLAPMLKHDGKLIGDFTVANLGDGEWFIAGSGIAEDYHMRWFRQQISDSERVDVRPYGMSLMGVSIVGPRAREVLAAVTDEDVSAESFRFMDIRHLSIGMAQALVGRVSFTGDLGYEIWTKPEDLRHVYDVLMAAGEQYGIRLFGLRALNSLRLEKNYGGWAREYRPIYTPFEAELGYFVALDKSADFIGKAAAVEAHDNKGGPMRLRGFVVDVHDADVIGDEPIYLEGKVCGWVTSGGYAHHSQLSMAMGYVPRDVADTQIGWEVEILGERLPARLQRAPVFDADGSRMRG</sequence>
<evidence type="ECO:0000313" key="9">
    <source>
        <dbReference type="EMBL" id="ASJ73690.1"/>
    </source>
</evidence>
<evidence type="ECO:0000259" key="5">
    <source>
        <dbReference type="Pfam" id="PF01266"/>
    </source>
</evidence>
<dbReference type="RefSeq" id="WP_088918832.1">
    <property type="nucleotide sequence ID" value="NZ_CP018632.1"/>
</dbReference>
<feature type="domain" description="Aminomethyltransferase C-terminal" evidence="7">
    <location>
        <begin position="723"/>
        <end position="801"/>
    </location>
</feature>
<keyword evidence="10" id="KW-1185">Reference proteome</keyword>
<dbReference type="EC" id="1.5.3.19" evidence="9"/>
<evidence type="ECO:0000259" key="7">
    <source>
        <dbReference type="Pfam" id="PF08669"/>
    </source>
</evidence>
<dbReference type="Gene3D" id="2.40.30.110">
    <property type="entry name" value="Aminomethyltransferase beta-barrel domains"/>
    <property type="match status" value="1"/>
</dbReference>
<dbReference type="InterPro" id="IPR006222">
    <property type="entry name" value="GCVT_N"/>
</dbReference>
<protein>
    <submittedName>
        <fullName evidence="9">4-methylaminobutanoate oxidase (Formaldehyde-forming)</fullName>
        <ecNumber evidence="9">1.5.3.19</ecNumber>
    </submittedName>
</protein>
<feature type="transmembrane region" description="Helical" evidence="4">
    <location>
        <begin position="7"/>
        <end position="28"/>
    </location>
</feature>